<dbReference type="Proteomes" id="UP000298663">
    <property type="component" value="Unassembled WGS sequence"/>
</dbReference>
<dbReference type="AlphaFoldDB" id="A0A4U5NXX2"/>
<name>A0A4U5NXX2_STECR</name>
<reference evidence="1 2" key="2">
    <citation type="journal article" date="2019" name="G3 (Bethesda)">
        <title>Hybrid Assembly of the Genome of the Entomopathogenic Nematode Steinernema carpocapsae Identifies the X-Chromosome.</title>
        <authorList>
            <person name="Serra L."/>
            <person name="Macchietto M."/>
            <person name="Macias-Munoz A."/>
            <person name="McGill C.J."/>
            <person name="Rodriguez I.M."/>
            <person name="Rodriguez B."/>
            <person name="Murad R."/>
            <person name="Mortazavi A."/>
        </authorList>
    </citation>
    <scope>NUCLEOTIDE SEQUENCE [LARGE SCALE GENOMIC DNA]</scope>
    <source>
        <strain evidence="1 2">ALL</strain>
    </source>
</reference>
<dbReference type="EMBL" id="AZBU02000003">
    <property type="protein sequence ID" value="TKR88418.1"/>
    <property type="molecule type" value="Genomic_DNA"/>
</dbReference>
<accession>A0A4U5NXX2</accession>
<gene>
    <name evidence="1" type="ORF">L596_012671</name>
</gene>
<evidence type="ECO:0000313" key="1">
    <source>
        <dbReference type="EMBL" id="TKR88418.1"/>
    </source>
</evidence>
<protein>
    <submittedName>
        <fullName evidence="1">Uncharacterized protein</fullName>
    </submittedName>
</protein>
<reference evidence="1 2" key="1">
    <citation type="journal article" date="2015" name="Genome Biol.">
        <title>Comparative genomics of Steinernema reveals deeply conserved gene regulatory networks.</title>
        <authorList>
            <person name="Dillman A.R."/>
            <person name="Macchietto M."/>
            <person name="Porter C.F."/>
            <person name="Rogers A."/>
            <person name="Williams B."/>
            <person name="Antoshechkin I."/>
            <person name="Lee M.M."/>
            <person name="Goodwin Z."/>
            <person name="Lu X."/>
            <person name="Lewis E.E."/>
            <person name="Goodrich-Blair H."/>
            <person name="Stock S.P."/>
            <person name="Adams B.J."/>
            <person name="Sternberg P.W."/>
            <person name="Mortazavi A."/>
        </authorList>
    </citation>
    <scope>NUCLEOTIDE SEQUENCE [LARGE SCALE GENOMIC DNA]</scope>
    <source>
        <strain evidence="1 2">ALL</strain>
    </source>
</reference>
<organism evidence="1 2">
    <name type="scientific">Steinernema carpocapsae</name>
    <name type="common">Entomopathogenic nematode</name>
    <dbReference type="NCBI Taxonomy" id="34508"/>
    <lineage>
        <taxon>Eukaryota</taxon>
        <taxon>Metazoa</taxon>
        <taxon>Ecdysozoa</taxon>
        <taxon>Nematoda</taxon>
        <taxon>Chromadorea</taxon>
        <taxon>Rhabditida</taxon>
        <taxon>Tylenchina</taxon>
        <taxon>Panagrolaimomorpha</taxon>
        <taxon>Strongyloidoidea</taxon>
        <taxon>Steinernematidae</taxon>
        <taxon>Steinernema</taxon>
    </lineage>
</organism>
<sequence length="97" mass="11307">MHHTDVHGLARLNIIKSVTAVEFDECIVKCFETEECVGANFVFNWWHLTRDAKLFQRVPKTMRRTSAIMAREEPKNCRVSLEKIMECFDLHPLNTAT</sequence>
<proteinExistence type="predicted"/>
<evidence type="ECO:0000313" key="2">
    <source>
        <dbReference type="Proteomes" id="UP000298663"/>
    </source>
</evidence>
<keyword evidence="2" id="KW-1185">Reference proteome</keyword>
<comment type="caution">
    <text evidence="1">The sequence shown here is derived from an EMBL/GenBank/DDBJ whole genome shotgun (WGS) entry which is preliminary data.</text>
</comment>